<evidence type="ECO:0000256" key="8">
    <source>
        <dbReference type="ARBA" id="ARBA00023157"/>
    </source>
</evidence>
<dbReference type="AlphaFoldDB" id="A0AAD7QMB5"/>
<keyword evidence="5" id="KW-0963">Cytoplasm</keyword>
<dbReference type="CDD" id="cd00371">
    <property type="entry name" value="HMA"/>
    <property type="match status" value="1"/>
</dbReference>
<accession>A0AAD7QMB5</accession>
<keyword evidence="7" id="KW-0186">Copper</keyword>
<dbReference type="Pfam" id="PF00403">
    <property type="entry name" value="HMA"/>
    <property type="match status" value="1"/>
</dbReference>
<dbReference type="GO" id="GO:0006801">
    <property type="term" value="P:superoxide metabolic process"/>
    <property type="evidence" value="ECO:0007669"/>
    <property type="project" value="InterPro"/>
</dbReference>
<dbReference type="Gene3D" id="2.60.40.200">
    <property type="entry name" value="Superoxide dismutase, copper/zinc binding domain"/>
    <property type="match status" value="1"/>
</dbReference>
<dbReference type="InterPro" id="IPR036423">
    <property type="entry name" value="SOD-like_Cu/Zn_dom_sf"/>
</dbReference>
<dbReference type="Gene3D" id="3.30.70.100">
    <property type="match status" value="1"/>
</dbReference>
<dbReference type="SUPFAM" id="SSF49329">
    <property type="entry name" value="Cu,Zn superoxide dismutase-like"/>
    <property type="match status" value="1"/>
</dbReference>
<evidence type="ECO:0000256" key="3">
    <source>
        <dbReference type="ARBA" id="ARBA00010636"/>
    </source>
</evidence>
<evidence type="ECO:0000256" key="5">
    <source>
        <dbReference type="ARBA" id="ARBA00022490"/>
    </source>
</evidence>
<dbReference type="PANTHER" id="PTHR22814:SF287">
    <property type="entry name" value="COPPER TRANSPORT PROTEIN ATX1"/>
    <property type="match status" value="1"/>
</dbReference>
<dbReference type="PROSITE" id="PS50846">
    <property type="entry name" value="HMA_2"/>
    <property type="match status" value="1"/>
</dbReference>
<dbReference type="Proteomes" id="UP001217417">
    <property type="component" value="Unassembled WGS sequence"/>
</dbReference>
<evidence type="ECO:0000256" key="4">
    <source>
        <dbReference type="ARBA" id="ARBA00016103"/>
    </source>
</evidence>
<dbReference type="GeneID" id="80883626"/>
<evidence type="ECO:0000256" key="6">
    <source>
        <dbReference type="ARBA" id="ARBA00022723"/>
    </source>
</evidence>
<organism evidence="11 12">
    <name type="scientific">Lipomyces tetrasporus</name>
    <dbReference type="NCBI Taxonomy" id="54092"/>
    <lineage>
        <taxon>Eukaryota</taxon>
        <taxon>Fungi</taxon>
        <taxon>Dikarya</taxon>
        <taxon>Ascomycota</taxon>
        <taxon>Saccharomycotina</taxon>
        <taxon>Lipomycetes</taxon>
        <taxon>Lipomycetales</taxon>
        <taxon>Lipomycetaceae</taxon>
        <taxon>Lipomyces</taxon>
    </lineage>
</organism>
<evidence type="ECO:0000259" key="10">
    <source>
        <dbReference type="PROSITE" id="PS50846"/>
    </source>
</evidence>
<sequence length="232" mass="24545">MMSISLKTVFAVPLHCKDCVEDVTSALNKVDGIETVDVDLSKQLVSVEGSAAPSSIVRAIQGTGRDAIVRGSGEPNSSAVCILETHEPAHNAAPVRGLARLVKASPSSTLVDLTLSGMRPRMTYFASIRAGGDISRGPLSAGGLYKSIGSVTVDEHGSGQAFIIKDNLPIWELIGRSMVVGLDKDCKKMFLEDVVGVIARSAGVWENEKTVCSCSGKTIWEERKDVVSKGMA</sequence>
<dbReference type="InterPro" id="IPR036163">
    <property type="entry name" value="HMA_dom_sf"/>
</dbReference>
<gene>
    <name evidence="11" type="ORF">POJ06DRAFT_260223</name>
</gene>
<evidence type="ECO:0000313" key="12">
    <source>
        <dbReference type="Proteomes" id="UP001217417"/>
    </source>
</evidence>
<comment type="similarity">
    <text evidence="3">Belongs to the CCS1 family.</text>
</comment>
<protein>
    <recommendedName>
        <fullName evidence="4">Superoxide dismutase 1 copper chaperone</fullName>
    </recommendedName>
</protein>
<comment type="cofactor">
    <cofactor evidence="1">
        <name>Cu(2+)</name>
        <dbReference type="ChEBI" id="CHEBI:29036"/>
    </cofactor>
</comment>
<name>A0AAD7QMB5_9ASCO</name>
<reference evidence="11" key="1">
    <citation type="submission" date="2023-03" db="EMBL/GenBank/DDBJ databases">
        <title>Near-Complete genome sequence of Lipomyces tetrasporous NRRL Y-64009, an oleaginous yeast capable of growing on lignocellulosic hydrolysates.</title>
        <authorList>
            <consortium name="Lawrence Berkeley National Laboratory"/>
            <person name="Jagtap S.S."/>
            <person name="Liu J.-J."/>
            <person name="Walukiewicz H.E."/>
            <person name="Pangilinan J."/>
            <person name="Lipzen A."/>
            <person name="Ahrendt S."/>
            <person name="Koriabine M."/>
            <person name="Cobaugh K."/>
            <person name="Salamov A."/>
            <person name="Yoshinaga Y."/>
            <person name="Ng V."/>
            <person name="Daum C."/>
            <person name="Grigoriev I.V."/>
            <person name="Slininger P.J."/>
            <person name="Dien B.S."/>
            <person name="Jin Y.-S."/>
            <person name="Rao C.V."/>
        </authorList>
    </citation>
    <scope>NUCLEOTIDE SEQUENCE</scope>
    <source>
        <strain evidence="11">NRRL Y-64009</strain>
    </source>
</reference>
<dbReference type="GO" id="GO:0046872">
    <property type="term" value="F:metal ion binding"/>
    <property type="evidence" value="ECO:0007669"/>
    <property type="project" value="UniProtKB-KW"/>
</dbReference>
<comment type="subcellular location">
    <subcellularLocation>
        <location evidence="2">Cytoplasm</location>
    </subcellularLocation>
</comment>
<keyword evidence="12" id="KW-1185">Reference proteome</keyword>
<feature type="domain" description="HMA" evidence="10">
    <location>
        <begin position="5"/>
        <end position="68"/>
    </location>
</feature>
<evidence type="ECO:0000256" key="9">
    <source>
        <dbReference type="ARBA" id="ARBA00023186"/>
    </source>
</evidence>
<keyword evidence="8" id="KW-1015">Disulfide bond</keyword>
<keyword evidence="9" id="KW-0143">Chaperone</keyword>
<evidence type="ECO:0000256" key="1">
    <source>
        <dbReference type="ARBA" id="ARBA00001973"/>
    </source>
</evidence>
<evidence type="ECO:0000256" key="7">
    <source>
        <dbReference type="ARBA" id="ARBA00023008"/>
    </source>
</evidence>
<dbReference type="FunFam" id="3.30.70.100:FF:000038">
    <property type="entry name" value="Superoxide dismutase 1 copper chaperone"/>
    <property type="match status" value="1"/>
</dbReference>
<dbReference type="SUPFAM" id="SSF55008">
    <property type="entry name" value="HMA, heavy metal-associated domain"/>
    <property type="match status" value="1"/>
</dbReference>
<dbReference type="EMBL" id="JARPMG010000010">
    <property type="protein sequence ID" value="KAJ8097828.1"/>
    <property type="molecule type" value="Genomic_DNA"/>
</dbReference>
<dbReference type="PANTHER" id="PTHR22814">
    <property type="entry name" value="COPPER TRANSPORT PROTEIN ATOX1-RELATED"/>
    <property type="match status" value="1"/>
</dbReference>
<dbReference type="RefSeq" id="XP_056041278.1">
    <property type="nucleotide sequence ID" value="XM_056188460.1"/>
</dbReference>
<comment type="caution">
    <text evidence="11">The sequence shown here is derived from an EMBL/GenBank/DDBJ whole genome shotgun (WGS) entry which is preliminary data.</text>
</comment>
<evidence type="ECO:0000313" key="11">
    <source>
        <dbReference type="EMBL" id="KAJ8097828.1"/>
    </source>
</evidence>
<dbReference type="InterPro" id="IPR006121">
    <property type="entry name" value="HMA_dom"/>
</dbReference>
<dbReference type="GO" id="GO:0005737">
    <property type="term" value="C:cytoplasm"/>
    <property type="evidence" value="ECO:0007669"/>
    <property type="project" value="UniProtKB-SubCell"/>
</dbReference>
<keyword evidence="6" id="KW-0479">Metal-binding</keyword>
<proteinExistence type="inferred from homology"/>
<evidence type="ECO:0000256" key="2">
    <source>
        <dbReference type="ARBA" id="ARBA00004496"/>
    </source>
</evidence>